<gene>
    <name evidence="7" type="ORF">MJB10_26365</name>
</gene>
<evidence type="ECO:0000256" key="3">
    <source>
        <dbReference type="PROSITE-ProRule" id="PRU00284"/>
    </source>
</evidence>
<dbReference type="EMBL" id="CP130319">
    <property type="protein sequence ID" value="WNR44541.1"/>
    <property type="molecule type" value="Genomic_DNA"/>
</dbReference>
<feature type="domain" description="PAS" evidence="5">
    <location>
        <begin position="14"/>
        <end position="60"/>
    </location>
</feature>
<evidence type="ECO:0000259" key="6">
    <source>
        <dbReference type="PROSITE" id="PS50113"/>
    </source>
</evidence>
<dbReference type="SUPFAM" id="SSF58104">
    <property type="entry name" value="Methyl-accepting chemotaxis protein (MCP) signaling domain"/>
    <property type="match status" value="1"/>
</dbReference>
<dbReference type="KEGG" id="proo:MJB10_26365"/>
<proteinExistence type="inferred from homology"/>
<evidence type="ECO:0000313" key="7">
    <source>
        <dbReference type="EMBL" id="WNR44541.1"/>
    </source>
</evidence>
<dbReference type="Pfam" id="PF08447">
    <property type="entry name" value="PAS_3"/>
    <property type="match status" value="1"/>
</dbReference>
<dbReference type="Proteomes" id="UP001304650">
    <property type="component" value="Chromosome"/>
</dbReference>
<evidence type="ECO:0000256" key="2">
    <source>
        <dbReference type="ARBA" id="ARBA00029447"/>
    </source>
</evidence>
<feature type="domain" description="PAC" evidence="6">
    <location>
        <begin position="88"/>
        <end position="142"/>
    </location>
</feature>
<dbReference type="Pfam" id="PF00015">
    <property type="entry name" value="MCPsignal"/>
    <property type="match status" value="1"/>
</dbReference>
<dbReference type="NCBIfam" id="TIGR00229">
    <property type="entry name" value="sensory_box"/>
    <property type="match status" value="1"/>
</dbReference>
<dbReference type="InterPro" id="IPR004090">
    <property type="entry name" value="Chemotax_Me-accpt_rcpt"/>
</dbReference>
<dbReference type="GO" id="GO:0004888">
    <property type="term" value="F:transmembrane signaling receptor activity"/>
    <property type="evidence" value="ECO:0007669"/>
    <property type="project" value="InterPro"/>
</dbReference>
<dbReference type="PANTHER" id="PTHR32089">
    <property type="entry name" value="METHYL-ACCEPTING CHEMOTAXIS PROTEIN MCPB"/>
    <property type="match status" value="1"/>
</dbReference>
<feature type="domain" description="Methyl-accepting transducer" evidence="4">
    <location>
        <begin position="135"/>
        <end position="310"/>
    </location>
</feature>
<dbReference type="Gene3D" id="3.30.450.20">
    <property type="entry name" value="PAS domain"/>
    <property type="match status" value="1"/>
</dbReference>
<evidence type="ECO:0000313" key="8">
    <source>
        <dbReference type="Proteomes" id="UP001304650"/>
    </source>
</evidence>
<protein>
    <submittedName>
        <fullName evidence="7">Methyl-accepting chemotaxis protein</fullName>
    </submittedName>
</protein>
<dbReference type="InterPro" id="IPR000700">
    <property type="entry name" value="PAS-assoc_C"/>
</dbReference>
<accession>A0AA96RKP5</accession>
<dbReference type="PRINTS" id="PR00260">
    <property type="entry name" value="CHEMTRNSDUCR"/>
</dbReference>
<comment type="similarity">
    <text evidence="2">Belongs to the methyl-accepting chemotaxis (MCP) protein family.</text>
</comment>
<dbReference type="SMART" id="SM00283">
    <property type="entry name" value="MA"/>
    <property type="match status" value="1"/>
</dbReference>
<dbReference type="CDD" id="cd00130">
    <property type="entry name" value="PAS"/>
    <property type="match status" value="1"/>
</dbReference>
<evidence type="ECO:0000256" key="1">
    <source>
        <dbReference type="ARBA" id="ARBA00023224"/>
    </source>
</evidence>
<dbReference type="GO" id="GO:0007165">
    <property type="term" value="P:signal transduction"/>
    <property type="evidence" value="ECO:0007669"/>
    <property type="project" value="UniProtKB-KW"/>
</dbReference>
<evidence type="ECO:0000259" key="5">
    <source>
        <dbReference type="PROSITE" id="PS50112"/>
    </source>
</evidence>
<organism evidence="7 8">
    <name type="scientific">Paenibacillus roseopurpureus</name>
    <dbReference type="NCBI Taxonomy" id="2918901"/>
    <lineage>
        <taxon>Bacteria</taxon>
        <taxon>Bacillati</taxon>
        <taxon>Bacillota</taxon>
        <taxon>Bacilli</taxon>
        <taxon>Bacillales</taxon>
        <taxon>Paenibacillaceae</taxon>
        <taxon>Paenibacillus</taxon>
    </lineage>
</organism>
<dbReference type="SUPFAM" id="SSF55785">
    <property type="entry name" value="PYP-like sensor domain (PAS domain)"/>
    <property type="match status" value="1"/>
</dbReference>
<dbReference type="PANTHER" id="PTHR32089:SF112">
    <property type="entry name" value="LYSOZYME-LIKE PROTEIN-RELATED"/>
    <property type="match status" value="1"/>
</dbReference>
<keyword evidence="8" id="KW-1185">Reference proteome</keyword>
<name>A0AA96RKP5_9BACL</name>
<keyword evidence="1 3" id="KW-0807">Transducer</keyword>
<dbReference type="GO" id="GO:0016020">
    <property type="term" value="C:membrane"/>
    <property type="evidence" value="ECO:0007669"/>
    <property type="project" value="InterPro"/>
</dbReference>
<reference evidence="7" key="1">
    <citation type="submission" date="2022-02" db="EMBL/GenBank/DDBJ databases">
        <title>Paenibacillus sp. MBLB1832 Whole Genome Shotgun Sequencing.</title>
        <authorList>
            <person name="Hwang C.Y."/>
            <person name="Cho E.-S."/>
            <person name="Seo M.-J."/>
        </authorList>
    </citation>
    <scope>NUCLEOTIDE SEQUENCE</scope>
    <source>
        <strain evidence="7">MBLB1832</strain>
    </source>
</reference>
<dbReference type="InterPro" id="IPR013655">
    <property type="entry name" value="PAS_fold_3"/>
</dbReference>
<dbReference type="InterPro" id="IPR004089">
    <property type="entry name" value="MCPsignal_dom"/>
</dbReference>
<dbReference type="PROSITE" id="PS50111">
    <property type="entry name" value="CHEMOTAXIS_TRANSDUC_2"/>
    <property type="match status" value="1"/>
</dbReference>
<sequence length="310" mass="34367">MNRGQAMALVETHSDKKLLALMTSIENSLALIEFDMEGRVLYANENFALSMGYEPSEMQGMRHPSFCTPEFRNSSHYRQLWEGLRQGKAFQDKIQRVRKDGRLVWLEATYMPIRGEDGVLCGVLKIATNIDTREQAAARLTGDLLQMSEELMHRAHEGMARSKEIEEAVGNVVSGSEENMAVLLQLEQQSASIRGIVRSIKDVAEQTNLLALNAAIEAAHAKEHGRGFAVVASEVRKLAVQVEQATREASKYVEGIESRVREVGESTKRSRILASKSQGRIQQAVGEFQNIGKAATELDGKAKEIGLILN</sequence>
<evidence type="ECO:0000259" key="4">
    <source>
        <dbReference type="PROSITE" id="PS50111"/>
    </source>
</evidence>
<dbReference type="InterPro" id="IPR000014">
    <property type="entry name" value="PAS"/>
</dbReference>
<dbReference type="GO" id="GO:0006935">
    <property type="term" value="P:chemotaxis"/>
    <property type="evidence" value="ECO:0007669"/>
    <property type="project" value="InterPro"/>
</dbReference>
<dbReference type="PROSITE" id="PS50113">
    <property type="entry name" value="PAC"/>
    <property type="match status" value="1"/>
</dbReference>
<dbReference type="PROSITE" id="PS50112">
    <property type="entry name" value="PAS"/>
    <property type="match status" value="1"/>
</dbReference>
<dbReference type="AlphaFoldDB" id="A0AA96RKP5"/>
<dbReference type="Gene3D" id="1.10.287.950">
    <property type="entry name" value="Methyl-accepting chemotaxis protein"/>
    <property type="match status" value="1"/>
</dbReference>
<dbReference type="InterPro" id="IPR035965">
    <property type="entry name" value="PAS-like_dom_sf"/>
</dbReference>